<dbReference type="AlphaFoldDB" id="A0A0H3HDE6"/>
<dbReference type="PANTHER" id="PTHR43702">
    <property type="entry name" value="L-FUCOSE-PROTON SYMPORTER"/>
    <property type="match status" value="1"/>
</dbReference>
<dbReference type="EMBL" id="CP003218">
    <property type="protein sequence ID" value="AEX07197.1"/>
    <property type="molecule type" value="Genomic_DNA"/>
</dbReference>
<comment type="subcellular location">
    <subcellularLocation>
        <location evidence="1">Cell inner membrane</location>
        <topology evidence="1">Multi-pass membrane protein</topology>
    </subcellularLocation>
</comment>
<feature type="transmembrane region" description="Helical" evidence="6">
    <location>
        <begin position="287"/>
        <end position="306"/>
    </location>
</feature>
<dbReference type="PATRIC" id="fig|1006551.4.peg.5515"/>
<feature type="transmembrane region" description="Helical" evidence="6">
    <location>
        <begin position="16"/>
        <end position="39"/>
    </location>
</feature>
<feature type="transmembrane region" description="Helical" evidence="6">
    <location>
        <begin position="403"/>
        <end position="422"/>
    </location>
</feature>
<evidence type="ECO:0000313" key="9">
    <source>
        <dbReference type="Proteomes" id="UP000007843"/>
    </source>
</evidence>
<feature type="transmembrane region" description="Helical" evidence="6">
    <location>
        <begin position="59"/>
        <end position="79"/>
    </location>
</feature>
<keyword evidence="2" id="KW-1003">Cell membrane</keyword>
<dbReference type="Pfam" id="PF07690">
    <property type="entry name" value="MFS_1"/>
    <property type="match status" value="1"/>
</dbReference>
<evidence type="ECO:0000256" key="4">
    <source>
        <dbReference type="ARBA" id="ARBA00022989"/>
    </source>
</evidence>
<dbReference type="Gene3D" id="1.20.1250.20">
    <property type="entry name" value="MFS general substrate transporter like domains"/>
    <property type="match status" value="2"/>
</dbReference>
<dbReference type="KEGG" id="kox:KOX_27455"/>
<accession>A0A0H3HDE6</accession>
<feature type="transmembrane region" description="Helical" evidence="6">
    <location>
        <begin position="229"/>
        <end position="255"/>
    </location>
</feature>
<keyword evidence="5 6" id="KW-0472">Membrane</keyword>
<dbReference type="InterPro" id="IPR036259">
    <property type="entry name" value="MFS_trans_sf"/>
</dbReference>
<feature type="transmembrane region" description="Helical" evidence="6">
    <location>
        <begin position="378"/>
        <end position="397"/>
    </location>
</feature>
<dbReference type="PANTHER" id="PTHR43702:SF3">
    <property type="entry name" value="PROTEIN TSGA"/>
    <property type="match status" value="1"/>
</dbReference>
<dbReference type="InterPro" id="IPR020846">
    <property type="entry name" value="MFS_dom"/>
</dbReference>
<dbReference type="GO" id="GO:0022857">
    <property type="term" value="F:transmembrane transporter activity"/>
    <property type="evidence" value="ECO:0007669"/>
    <property type="project" value="InterPro"/>
</dbReference>
<proteinExistence type="predicted"/>
<protein>
    <submittedName>
        <fullName evidence="8">Major facilitator transporter</fullName>
    </submittedName>
</protein>
<dbReference type="RefSeq" id="WP_014230387.1">
    <property type="nucleotide sequence ID" value="NC_016612.1"/>
</dbReference>
<gene>
    <name evidence="8" type="ordered locus">KOX_27455</name>
</gene>
<evidence type="ECO:0000313" key="8">
    <source>
        <dbReference type="EMBL" id="AEX07197.1"/>
    </source>
</evidence>
<sequence length="438" mass="47588">MKKTGLFISPDGNNQFKIFCIISMLFLVLGFSTGMIDILNKHFQNTLEITKAKSALIQFANYISYFFVAIPAGILAQRYGYKSGIIIGLVLIMCGTSTFMLATVHGEYFFFLIGIFILAAGLTFIETIANPYVIVLGNKDGGAARLNISQSIAGLGLIFGPLIGGHFVLSATGEVSKTNDGLFVPYLGIFLAVTLILLVFFRTKVPEVTPEADERIGATEKPFWQLPHFVFAVIAQFLYVAGQTGIFSFFINYVVEHSPAMTLGLASLLPSTWTFSTGSFYQITERGASQILAFGGFGLFMIGRLTGGMLLSKIKTQVVLSTFALINSVLMVIIIYSDGYLATISLVLSFYFMSIMFPAIFSLGIAGLGGQTKKASSIIVMSIVGGAVMPILMGAIADHYDMATGFIMPLICFAFILFYALAWTKLYRGQNSEIAPSY</sequence>
<evidence type="ECO:0000256" key="6">
    <source>
        <dbReference type="SAM" id="Phobius"/>
    </source>
</evidence>
<evidence type="ECO:0000256" key="5">
    <source>
        <dbReference type="ARBA" id="ARBA00023136"/>
    </source>
</evidence>
<dbReference type="PROSITE" id="PS50850">
    <property type="entry name" value="MFS"/>
    <property type="match status" value="1"/>
</dbReference>
<feature type="domain" description="Major facilitator superfamily (MFS) profile" evidence="7">
    <location>
        <begin position="18"/>
        <end position="427"/>
    </location>
</feature>
<dbReference type="Proteomes" id="UP000007843">
    <property type="component" value="Chromosome"/>
</dbReference>
<feature type="transmembrane region" description="Helical" evidence="6">
    <location>
        <begin position="148"/>
        <end position="169"/>
    </location>
</feature>
<evidence type="ECO:0000259" key="7">
    <source>
        <dbReference type="PROSITE" id="PS50850"/>
    </source>
</evidence>
<feature type="transmembrane region" description="Helical" evidence="6">
    <location>
        <begin position="318"/>
        <end position="336"/>
    </location>
</feature>
<dbReference type="GO" id="GO:0005886">
    <property type="term" value="C:plasma membrane"/>
    <property type="evidence" value="ECO:0007669"/>
    <property type="project" value="UniProtKB-SubCell"/>
</dbReference>
<organism evidence="8 9">
    <name type="scientific">Klebsiella michiganensis (strain ATCC 8724 / DSM 4798 / JCM 20051 / NBRC 3318 / NRRL B-199 / KCTC 1686 / BUCSAV 143 / CCM 1901)</name>
    <dbReference type="NCBI Taxonomy" id="1006551"/>
    <lineage>
        <taxon>Bacteria</taxon>
        <taxon>Pseudomonadati</taxon>
        <taxon>Pseudomonadota</taxon>
        <taxon>Gammaproteobacteria</taxon>
        <taxon>Enterobacterales</taxon>
        <taxon>Enterobacteriaceae</taxon>
        <taxon>Klebsiella/Raoultella group</taxon>
        <taxon>Klebsiella</taxon>
    </lineage>
</organism>
<feature type="transmembrane region" description="Helical" evidence="6">
    <location>
        <begin position="109"/>
        <end position="128"/>
    </location>
</feature>
<feature type="transmembrane region" description="Helical" evidence="6">
    <location>
        <begin position="85"/>
        <end position="102"/>
    </location>
</feature>
<dbReference type="InterPro" id="IPR050375">
    <property type="entry name" value="MFS_TsgA-like"/>
</dbReference>
<keyword evidence="3 6" id="KW-0812">Transmembrane</keyword>
<keyword evidence="4 6" id="KW-1133">Transmembrane helix</keyword>
<evidence type="ECO:0000256" key="2">
    <source>
        <dbReference type="ARBA" id="ARBA00022475"/>
    </source>
</evidence>
<feature type="transmembrane region" description="Helical" evidence="6">
    <location>
        <begin position="181"/>
        <end position="201"/>
    </location>
</feature>
<dbReference type="InterPro" id="IPR011701">
    <property type="entry name" value="MFS"/>
</dbReference>
<name>A0A0H3HDE6_KLEM8</name>
<dbReference type="HOGENOM" id="CLU_028452_0_1_6"/>
<reference evidence="8 9" key="1">
    <citation type="journal article" date="2012" name="J. Bacteriol.">
        <title>Complete genome sequence of Klebsiella oxytoca KCTC 1686, used in production of 2,3-butanediol.</title>
        <authorList>
            <person name="Shin S.H."/>
            <person name="Kim S."/>
            <person name="Kim J.Y."/>
            <person name="Lee S."/>
            <person name="Um Y."/>
            <person name="Oh M.K."/>
            <person name="Kim Y.R."/>
            <person name="Lee J."/>
            <person name="Yang K.S."/>
        </authorList>
    </citation>
    <scope>NUCLEOTIDE SEQUENCE [LARGE SCALE GENOMIC DNA]</scope>
    <source>
        <strain evidence="9">ATCC 8724 / DSM 4798 / JCM 20051 / NBRC 3318 / NRRL B-199 / KCTC 1686</strain>
    </source>
</reference>
<evidence type="ECO:0000256" key="1">
    <source>
        <dbReference type="ARBA" id="ARBA00004429"/>
    </source>
</evidence>
<dbReference type="SUPFAM" id="SSF103473">
    <property type="entry name" value="MFS general substrate transporter"/>
    <property type="match status" value="1"/>
</dbReference>
<feature type="transmembrane region" description="Helical" evidence="6">
    <location>
        <begin position="342"/>
        <end position="366"/>
    </location>
</feature>
<evidence type="ECO:0000256" key="3">
    <source>
        <dbReference type="ARBA" id="ARBA00022692"/>
    </source>
</evidence>